<feature type="coiled-coil region" evidence="1">
    <location>
        <begin position="536"/>
        <end position="563"/>
    </location>
</feature>
<organism evidence="3 4">
    <name type="scientific">Dendryphion nanum</name>
    <dbReference type="NCBI Taxonomy" id="256645"/>
    <lineage>
        <taxon>Eukaryota</taxon>
        <taxon>Fungi</taxon>
        <taxon>Dikarya</taxon>
        <taxon>Ascomycota</taxon>
        <taxon>Pezizomycotina</taxon>
        <taxon>Dothideomycetes</taxon>
        <taxon>Pleosporomycetidae</taxon>
        <taxon>Pleosporales</taxon>
        <taxon>Torulaceae</taxon>
        <taxon>Dendryphion</taxon>
    </lineage>
</organism>
<feature type="coiled-coil region" evidence="1">
    <location>
        <begin position="376"/>
        <end position="445"/>
    </location>
</feature>
<accession>A0A9P9DW28</accession>
<name>A0A9P9DW28_9PLEO</name>
<evidence type="ECO:0000313" key="3">
    <source>
        <dbReference type="EMBL" id="KAH7126805.1"/>
    </source>
</evidence>
<keyword evidence="1" id="KW-0175">Coiled coil</keyword>
<dbReference type="AlphaFoldDB" id="A0A9P9DW28"/>
<reference evidence="3" key="1">
    <citation type="journal article" date="2021" name="Nat. Commun.">
        <title>Genetic determinants of endophytism in the Arabidopsis root mycobiome.</title>
        <authorList>
            <person name="Mesny F."/>
            <person name="Miyauchi S."/>
            <person name="Thiergart T."/>
            <person name="Pickel B."/>
            <person name="Atanasova L."/>
            <person name="Karlsson M."/>
            <person name="Huettel B."/>
            <person name="Barry K.W."/>
            <person name="Haridas S."/>
            <person name="Chen C."/>
            <person name="Bauer D."/>
            <person name="Andreopoulos W."/>
            <person name="Pangilinan J."/>
            <person name="LaButti K."/>
            <person name="Riley R."/>
            <person name="Lipzen A."/>
            <person name="Clum A."/>
            <person name="Drula E."/>
            <person name="Henrissat B."/>
            <person name="Kohler A."/>
            <person name="Grigoriev I.V."/>
            <person name="Martin F.M."/>
            <person name="Hacquard S."/>
        </authorList>
    </citation>
    <scope>NUCLEOTIDE SEQUENCE</scope>
    <source>
        <strain evidence="3">MPI-CAGE-CH-0243</strain>
    </source>
</reference>
<proteinExistence type="predicted"/>
<feature type="compositionally biased region" description="Polar residues" evidence="2">
    <location>
        <begin position="226"/>
        <end position="245"/>
    </location>
</feature>
<dbReference type="OrthoDB" id="5427204at2759"/>
<protein>
    <submittedName>
        <fullName evidence="3">Uncharacterized protein</fullName>
    </submittedName>
</protein>
<comment type="caution">
    <text evidence="3">The sequence shown here is derived from an EMBL/GenBank/DDBJ whole genome shotgun (WGS) entry which is preliminary data.</text>
</comment>
<dbReference type="EMBL" id="JAGMWT010000006">
    <property type="protein sequence ID" value="KAH7126805.1"/>
    <property type="molecule type" value="Genomic_DNA"/>
</dbReference>
<feature type="region of interest" description="Disordered" evidence="2">
    <location>
        <begin position="226"/>
        <end position="359"/>
    </location>
</feature>
<evidence type="ECO:0000256" key="2">
    <source>
        <dbReference type="SAM" id="MobiDB-lite"/>
    </source>
</evidence>
<keyword evidence="4" id="KW-1185">Reference proteome</keyword>
<feature type="compositionally biased region" description="Low complexity" evidence="2">
    <location>
        <begin position="298"/>
        <end position="310"/>
    </location>
</feature>
<evidence type="ECO:0000256" key="1">
    <source>
        <dbReference type="SAM" id="Coils"/>
    </source>
</evidence>
<feature type="region of interest" description="Disordered" evidence="2">
    <location>
        <begin position="23"/>
        <end position="95"/>
    </location>
</feature>
<dbReference type="Proteomes" id="UP000700596">
    <property type="component" value="Unassembled WGS sequence"/>
</dbReference>
<evidence type="ECO:0000313" key="4">
    <source>
        <dbReference type="Proteomes" id="UP000700596"/>
    </source>
</evidence>
<sequence length="591" mass="65879">MDSWTARKRPWEEDSPIEAQIVRQDSLSGFTPPLPQHAGHDTQSLDLRRLPPLYTPSSGASAELPTGDSSISRLSPPAQEASVLDKSRPRSHSLFDIFPHQPRRQRHCSGQERTVAIPGTSDLDRSLPPIGTDSPRPRFGTDPAPHAAVELFCCPSDCEGQACSNARILMRKLASELVLLDKSISQKTYHSPKDSLSPDHLNFENSLQWAFDRLQWINSRIREQADISTTRSPNQSPFRLDSSPTMRRGHPYEREEQSPPTRHSSSAHHGYSTFTHPNVMPEDNRRNIYGTEMPPVTGSPHHSASPSGSSFMPPQSPMHAPQPSRSGMLPSPSSMSFSAIPNLPPISPPASSLHPSAQAAHLQDLQHQISIKTLAFQTLQREYDSLLQKLERQRTKCAALEKKFEVSDVEINSLTDEKEKLQSQVATMEMQVEELHQSRDEARRQLVANGAQYMRIMEMANRLQAQGAEDKRKWETERSDLEQRIRVLEEAMVTGTEHPTAIIGDDSGINPPHPIRLAHNPSLSPNSSSSPTMETINVLRAEIGRLRSRTQNLETALRTMKEESIRIQTAAQQLVESGGKIEEAWSGTMSG</sequence>
<gene>
    <name evidence="3" type="ORF">B0J11DRAFT_286673</name>
</gene>